<gene>
    <name evidence="4" type="ORF">COHA_010585</name>
</gene>
<keyword evidence="3" id="KW-0809">Transit peptide</keyword>
<dbReference type="EMBL" id="JADXDR010000254">
    <property type="protein sequence ID" value="KAI7835511.1"/>
    <property type="molecule type" value="Genomic_DNA"/>
</dbReference>
<dbReference type="GO" id="GO:0006353">
    <property type="term" value="P:DNA-templated transcription termination"/>
    <property type="evidence" value="ECO:0007669"/>
    <property type="project" value="UniProtKB-KW"/>
</dbReference>
<dbReference type="Proteomes" id="UP001205105">
    <property type="component" value="Unassembled WGS sequence"/>
</dbReference>
<evidence type="ECO:0000256" key="1">
    <source>
        <dbReference type="ARBA" id="ARBA00007692"/>
    </source>
</evidence>
<evidence type="ECO:0000313" key="5">
    <source>
        <dbReference type="Proteomes" id="UP001205105"/>
    </source>
</evidence>
<keyword evidence="2" id="KW-0804">Transcription</keyword>
<organism evidence="4 5">
    <name type="scientific">Chlorella ohadii</name>
    <dbReference type="NCBI Taxonomy" id="2649997"/>
    <lineage>
        <taxon>Eukaryota</taxon>
        <taxon>Viridiplantae</taxon>
        <taxon>Chlorophyta</taxon>
        <taxon>core chlorophytes</taxon>
        <taxon>Trebouxiophyceae</taxon>
        <taxon>Chlorellales</taxon>
        <taxon>Chlorellaceae</taxon>
        <taxon>Chlorella clade</taxon>
        <taxon>Chlorella</taxon>
    </lineage>
</organism>
<name>A0AAD5DF39_9CHLO</name>
<protein>
    <submittedName>
        <fullName evidence="4">Uncharacterized protein</fullName>
    </submittedName>
</protein>
<comment type="similarity">
    <text evidence="1">Belongs to the mTERF family.</text>
</comment>
<dbReference type="Gene3D" id="1.25.70.10">
    <property type="entry name" value="Transcription termination factor 3, mitochondrial"/>
    <property type="match status" value="1"/>
</dbReference>
<evidence type="ECO:0000313" key="4">
    <source>
        <dbReference type="EMBL" id="KAI7835511.1"/>
    </source>
</evidence>
<accession>A0AAD5DF39</accession>
<reference evidence="4" key="1">
    <citation type="submission" date="2020-11" db="EMBL/GenBank/DDBJ databases">
        <title>Chlorella ohadii genome sequencing and assembly.</title>
        <authorList>
            <person name="Murik O."/>
            <person name="Treves H."/>
            <person name="Kedem I."/>
            <person name="Shotland Y."/>
            <person name="Kaplan A."/>
        </authorList>
    </citation>
    <scope>NUCLEOTIDE SEQUENCE</scope>
    <source>
        <strain evidence="4">1</strain>
    </source>
</reference>
<evidence type="ECO:0000256" key="3">
    <source>
        <dbReference type="ARBA" id="ARBA00022946"/>
    </source>
</evidence>
<keyword evidence="2" id="KW-0806">Transcription termination</keyword>
<evidence type="ECO:0000256" key="2">
    <source>
        <dbReference type="ARBA" id="ARBA00022472"/>
    </source>
</evidence>
<proteinExistence type="inferred from homology"/>
<keyword evidence="5" id="KW-1185">Reference proteome</keyword>
<dbReference type="InterPro" id="IPR003690">
    <property type="entry name" value="MTERF"/>
</dbReference>
<keyword evidence="2" id="KW-0805">Transcription regulation</keyword>
<dbReference type="Pfam" id="PF02536">
    <property type="entry name" value="mTERF"/>
    <property type="match status" value="1"/>
</dbReference>
<sequence length="294" mass="33016">MLTSVWKQPRQLVAAIADFPAMLGPGFPAALGASLRELSALGMRKNQVSAAILRCPAVTQYTRQQMAANLQSVGLDLSNAPMEVIQFLADHPRLLTREGAPELGAKLRLFASWRLPPPMCPLLLARCPRLLKESEEQLQAVVDIFLGYGLTWANLHAVLLGYAPVLRVETSVVRLTLKLLTDFEVDLGRVVRYPRVFVHDPVQCIGPRLAYLAAFKPEKQSWQLVSLLSRSDDEFASLVCRRLPDEYAVFKDEWVRQFYEQVQLPANRGGGAGQRPNTLSQRLWSREVTDELWL</sequence>
<dbReference type="GO" id="GO:0003676">
    <property type="term" value="F:nucleic acid binding"/>
    <property type="evidence" value="ECO:0007669"/>
    <property type="project" value="InterPro"/>
</dbReference>
<comment type="caution">
    <text evidence="4">The sequence shown here is derived from an EMBL/GenBank/DDBJ whole genome shotgun (WGS) entry which is preliminary data.</text>
</comment>
<dbReference type="AlphaFoldDB" id="A0AAD5DF39"/>
<dbReference type="InterPro" id="IPR038538">
    <property type="entry name" value="MTERF_sf"/>
</dbReference>